<sequence>MCIYGVGNAEILFHAGFCENFYLPLRERQREKEGARENEINMQYVIIVIQGSSAHTAVTVCLQTSVKRPHRLGVFHLSLPAGTGKNFPMTYPNISSLIHFYI</sequence>
<reference evidence="1" key="2">
    <citation type="journal article" date="2015" name="Fish Shellfish Immunol.">
        <title>Early steps in the European eel (Anguilla anguilla)-Vibrio vulnificus interaction in the gills: Role of the RtxA13 toxin.</title>
        <authorList>
            <person name="Callol A."/>
            <person name="Pajuelo D."/>
            <person name="Ebbesson L."/>
            <person name="Teles M."/>
            <person name="MacKenzie S."/>
            <person name="Amaro C."/>
        </authorList>
    </citation>
    <scope>NUCLEOTIDE SEQUENCE</scope>
</reference>
<reference evidence="1" key="1">
    <citation type="submission" date="2014-11" db="EMBL/GenBank/DDBJ databases">
        <authorList>
            <person name="Amaro Gonzalez C."/>
        </authorList>
    </citation>
    <scope>NUCLEOTIDE SEQUENCE</scope>
</reference>
<organism evidence="1">
    <name type="scientific">Anguilla anguilla</name>
    <name type="common">European freshwater eel</name>
    <name type="synonym">Muraena anguilla</name>
    <dbReference type="NCBI Taxonomy" id="7936"/>
    <lineage>
        <taxon>Eukaryota</taxon>
        <taxon>Metazoa</taxon>
        <taxon>Chordata</taxon>
        <taxon>Craniata</taxon>
        <taxon>Vertebrata</taxon>
        <taxon>Euteleostomi</taxon>
        <taxon>Actinopterygii</taxon>
        <taxon>Neopterygii</taxon>
        <taxon>Teleostei</taxon>
        <taxon>Anguilliformes</taxon>
        <taxon>Anguillidae</taxon>
        <taxon>Anguilla</taxon>
    </lineage>
</organism>
<protein>
    <submittedName>
        <fullName evidence="1">Uncharacterized protein</fullName>
    </submittedName>
</protein>
<evidence type="ECO:0000313" key="1">
    <source>
        <dbReference type="EMBL" id="JAH37917.1"/>
    </source>
</evidence>
<proteinExistence type="predicted"/>
<dbReference type="EMBL" id="GBXM01070660">
    <property type="protein sequence ID" value="JAH37917.1"/>
    <property type="molecule type" value="Transcribed_RNA"/>
</dbReference>
<accession>A0A0E9S9M5</accession>
<dbReference type="AlphaFoldDB" id="A0A0E9S9M5"/>
<name>A0A0E9S9M5_ANGAN</name>